<reference evidence="2" key="1">
    <citation type="submission" date="2021-03" db="EMBL/GenBank/DDBJ databases">
        <title>Draft genome sequence of rust myrtle Austropuccinia psidii MF-1, a brazilian biotype.</title>
        <authorList>
            <person name="Quecine M.C."/>
            <person name="Pachon D.M.R."/>
            <person name="Bonatelli M.L."/>
            <person name="Correr F.H."/>
            <person name="Franceschini L.M."/>
            <person name="Leite T.F."/>
            <person name="Margarido G.R.A."/>
            <person name="Almeida C.A."/>
            <person name="Ferrarezi J.A."/>
            <person name="Labate C.A."/>
        </authorList>
    </citation>
    <scope>NUCLEOTIDE SEQUENCE</scope>
    <source>
        <strain evidence="2">MF-1</strain>
    </source>
</reference>
<feature type="compositionally biased region" description="Basic and acidic residues" evidence="1">
    <location>
        <begin position="43"/>
        <end position="72"/>
    </location>
</feature>
<dbReference type="EMBL" id="AVOT02019380">
    <property type="protein sequence ID" value="MBW0506882.1"/>
    <property type="molecule type" value="Genomic_DNA"/>
</dbReference>
<accession>A0A9Q3DW67</accession>
<name>A0A9Q3DW67_9BASI</name>
<comment type="caution">
    <text evidence="2">The sequence shown here is derived from an EMBL/GenBank/DDBJ whole genome shotgun (WGS) entry which is preliminary data.</text>
</comment>
<gene>
    <name evidence="2" type="ORF">O181_046597</name>
</gene>
<organism evidence="2 3">
    <name type="scientific">Austropuccinia psidii MF-1</name>
    <dbReference type="NCBI Taxonomy" id="1389203"/>
    <lineage>
        <taxon>Eukaryota</taxon>
        <taxon>Fungi</taxon>
        <taxon>Dikarya</taxon>
        <taxon>Basidiomycota</taxon>
        <taxon>Pucciniomycotina</taxon>
        <taxon>Pucciniomycetes</taxon>
        <taxon>Pucciniales</taxon>
        <taxon>Sphaerophragmiaceae</taxon>
        <taxon>Austropuccinia</taxon>
    </lineage>
</organism>
<evidence type="ECO:0000313" key="2">
    <source>
        <dbReference type="EMBL" id="MBW0506882.1"/>
    </source>
</evidence>
<dbReference type="AlphaFoldDB" id="A0A9Q3DW67"/>
<protein>
    <submittedName>
        <fullName evidence="2">Uncharacterized protein</fullName>
    </submittedName>
</protein>
<feature type="compositionally biased region" description="Basic and acidic residues" evidence="1">
    <location>
        <begin position="22"/>
        <end position="35"/>
    </location>
</feature>
<feature type="region of interest" description="Disordered" evidence="1">
    <location>
        <begin position="1"/>
        <end position="98"/>
    </location>
</feature>
<dbReference type="Proteomes" id="UP000765509">
    <property type="component" value="Unassembled WGS sequence"/>
</dbReference>
<proteinExistence type="predicted"/>
<evidence type="ECO:0000256" key="1">
    <source>
        <dbReference type="SAM" id="MobiDB-lite"/>
    </source>
</evidence>
<keyword evidence="3" id="KW-1185">Reference proteome</keyword>
<sequence length="150" mass="17641">MGASAKCLDRHNEILSSSEEINGPRKDSRPSEGLEIHFLQRKSPKDKSFAEKPKHFFRGPEERVGSKQDKSQVEAPRASKRKNLHQQVLKKGKQKEKVREKYKWNKAYPQNYRIPMKEKTAMENVLNMARALMEFENKEEERINQSFPRT</sequence>
<evidence type="ECO:0000313" key="3">
    <source>
        <dbReference type="Proteomes" id="UP000765509"/>
    </source>
</evidence>
<feature type="compositionally biased region" description="Basic residues" evidence="1">
    <location>
        <begin position="78"/>
        <end position="94"/>
    </location>
</feature>